<sequence length="418" mass="49729">MDSYAQNNEVSTSFNNNNIKHNFNDYFNMVDVDKVEANKDYSAFVEEKAYRIKLEESAGNQNFNTPFSVKDILNNQPNYNYERNDLWKCNERERRSHDYEQIYHQSQGYYPPEYFGQVYPNIPVHTNIEAYWNQEVHHDQKFDEYYNYNPYCHNLYHQNYDHFVDVTPSHPIMDVPKMENREMSHLPTPPISEPARDNERSNCSSFITVESVDKSSLSSRKSKTPTNDIKPEKKDRSTKRKPRILFSQNQVHALEVRFRNQKYLTAPEREQLAVTLNLSPTQVKIWFQNRRYKSKRIKSPEVSTSTDAKPSRNLSGRKLYKPEKKDGVTPIPNYEIFKTENRSFDTEKMYNDQLNSTIYFEDSLTYDHNDEKNLVIDEKYDVGNNSDLQNLYNDNLINTSKEMYEPDMKKYFPMNFVC</sequence>
<dbReference type="AlphaFoldDB" id="A0A921Z156"/>
<reference evidence="9" key="2">
    <citation type="submission" date="2020-12" db="EMBL/GenBank/DDBJ databases">
        <authorList>
            <person name="Kanost M."/>
        </authorList>
    </citation>
    <scope>NUCLEOTIDE SEQUENCE</scope>
</reference>
<dbReference type="CDD" id="cd00086">
    <property type="entry name" value="homeodomain"/>
    <property type="match status" value="1"/>
</dbReference>
<dbReference type="Pfam" id="PF00046">
    <property type="entry name" value="Homeodomain"/>
    <property type="match status" value="1"/>
</dbReference>
<dbReference type="GO" id="GO:0000978">
    <property type="term" value="F:RNA polymerase II cis-regulatory region sequence-specific DNA binding"/>
    <property type="evidence" value="ECO:0007669"/>
    <property type="project" value="TreeGrafter"/>
</dbReference>
<feature type="region of interest" description="Disordered" evidence="7">
    <location>
        <begin position="214"/>
        <end position="243"/>
    </location>
</feature>
<gene>
    <name evidence="9" type="ORF">O3G_MSEX005872</name>
</gene>
<feature type="region of interest" description="Disordered" evidence="7">
    <location>
        <begin position="297"/>
        <end position="325"/>
    </location>
</feature>
<evidence type="ECO:0000259" key="8">
    <source>
        <dbReference type="PROSITE" id="PS50071"/>
    </source>
</evidence>
<dbReference type="Proteomes" id="UP000791440">
    <property type="component" value="Unassembled WGS sequence"/>
</dbReference>
<proteinExistence type="predicted"/>
<dbReference type="SUPFAM" id="SSF46689">
    <property type="entry name" value="Homeodomain-like"/>
    <property type="match status" value="1"/>
</dbReference>
<dbReference type="Gene3D" id="1.10.10.60">
    <property type="entry name" value="Homeodomain-like"/>
    <property type="match status" value="1"/>
</dbReference>
<keyword evidence="2 5" id="KW-0238">DNA-binding</keyword>
<evidence type="ECO:0000256" key="7">
    <source>
        <dbReference type="SAM" id="MobiDB-lite"/>
    </source>
</evidence>
<protein>
    <recommendedName>
        <fullName evidence="8">Homeobox domain-containing protein</fullName>
    </recommendedName>
</protein>
<reference evidence="9" key="1">
    <citation type="journal article" date="2016" name="Insect Biochem. Mol. Biol.">
        <title>Multifaceted biological insights from a draft genome sequence of the tobacco hornworm moth, Manduca sexta.</title>
        <authorList>
            <person name="Kanost M.R."/>
            <person name="Arrese E.L."/>
            <person name="Cao X."/>
            <person name="Chen Y.R."/>
            <person name="Chellapilla S."/>
            <person name="Goldsmith M.R."/>
            <person name="Grosse-Wilde E."/>
            <person name="Heckel D.G."/>
            <person name="Herndon N."/>
            <person name="Jiang H."/>
            <person name="Papanicolaou A."/>
            <person name="Qu J."/>
            <person name="Soulages J.L."/>
            <person name="Vogel H."/>
            <person name="Walters J."/>
            <person name="Waterhouse R.M."/>
            <person name="Ahn S.J."/>
            <person name="Almeida F.C."/>
            <person name="An C."/>
            <person name="Aqrawi P."/>
            <person name="Bretschneider A."/>
            <person name="Bryant W.B."/>
            <person name="Bucks S."/>
            <person name="Chao H."/>
            <person name="Chevignon G."/>
            <person name="Christen J.M."/>
            <person name="Clarke D.F."/>
            <person name="Dittmer N.T."/>
            <person name="Ferguson L.C.F."/>
            <person name="Garavelou S."/>
            <person name="Gordon K.H.J."/>
            <person name="Gunaratna R.T."/>
            <person name="Han Y."/>
            <person name="Hauser F."/>
            <person name="He Y."/>
            <person name="Heidel-Fischer H."/>
            <person name="Hirsh A."/>
            <person name="Hu Y."/>
            <person name="Jiang H."/>
            <person name="Kalra D."/>
            <person name="Klinner C."/>
            <person name="Konig C."/>
            <person name="Kovar C."/>
            <person name="Kroll A.R."/>
            <person name="Kuwar S.S."/>
            <person name="Lee S.L."/>
            <person name="Lehman R."/>
            <person name="Li K."/>
            <person name="Li Z."/>
            <person name="Liang H."/>
            <person name="Lovelace S."/>
            <person name="Lu Z."/>
            <person name="Mansfield J.H."/>
            <person name="McCulloch K.J."/>
            <person name="Mathew T."/>
            <person name="Morton B."/>
            <person name="Muzny D.M."/>
            <person name="Neunemann D."/>
            <person name="Ongeri F."/>
            <person name="Pauchet Y."/>
            <person name="Pu L.L."/>
            <person name="Pyrousis I."/>
            <person name="Rao X.J."/>
            <person name="Redding A."/>
            <person name="Roesel C."/>
            <person name="Sanchez-Gracia A."/>
            <person name="Schaack S."/>
            <person name="Shukla A."/>
            <person name="Tetreau G."/>
            <person name="Wang Y."/>
            <person name="Xiong G.H."/>
            <person name="Traut W."/>
            <person name="Walsh T.K."/>
            <person name="Worley K.C."/>
            <person name="Wu D."/>
            <person name="Wu W."/>
            <person name="Wu Y.Q."/>
            <person name="Zhang X."/>
            <person name="Zou Z."/>
            <person name="Zucker H."/>
            <person name="Briscoe A.D."/>
            <person name="Burmester T."/>
            <person name="Clem R.J."/>
            <person name="Feyereisen R."/>
            <person name="Grimmelikhuijzen C.J.P."/>
            <person name="Hamodrakas S.J."/>
            <person name="Hansson B.S."/>
            <person name="Huguet E."/>
            <person name="Jermiin L.S."/>
            <person name="Lan Q."/>
            <person name="Lehman H.K."/>
            <person name="Lorenzen M."/>
            <person name="Merzendorfer H."/>
            <person name="Michalopoulos I."/>
            <person name="Morton D.B."/>
            <person name="Muthukrishnan S."/>
            <person name="Oakeshott J.G."/>
            <person name="Palmer W."/>
            <person name="Park Y."/>
            <person name="Passarelli A.L."/>
            <person name="Rozas J."/>
            <person name="Schwartz L.M."/>
            <person name="Smith W."/>
            <person name="Southgate A."/>
            <person name="Vilcinskas A."/>
            <person name="Vogt R."/>
            <person name="Wang P."/>
            <person name="Werren J."/>
            <person name="Yu X.Q."/>
            <person name="Zhou J.J."/>
            <person name="Brown S.J."/>
            <person name="Scherer S.E."/>
            <person name="Richards S."/>
            <person name="Blissard G.W."/>
        </authorList>
    </citation>
    <scope>NUCLEOTIDE SEQUENCE</scope>
</reference>
<feature type="DNA-binding region" description="Homeobox" evidence="5">
    <location>
        <begin position="239"/>
        <end position="298"/>
    </location>
</feature>
<dbReference type="GO" id="GO:0005634">
    <property type="term" value="C:nucleus"/>
    <property type="evidence" value="ECO:0007669"/>
    <property type="project" value="UniProtKB-SubCell"/>
</dbReference>
<evidence type="ECO:0000313" key="9">
    <source>
        <dbReference type="EMBL" id="KAG6449078.1"/>
    </source>
</evidence>
<dbReference type="InterPro" id="IPR020479">
    <property type="entry name" value="HD_metazoa"/>
</dbReference>
<feature type="compositionally biased region" description="Polar residues" evidence="7">
    <location>
        <begin position="301"/>
        <end position="314"/>
    </location>
</feature>
<organism evidence="9 10">
    <name type="scientific">Manduca sexta</name>
    <name type="common">Tobacco hawkmoth</name>
    <name type="synonym">Tobacco hornworm</name>
    <dbReference type="NCBI Taxonomy" id="7130"/>
    <lineage>
        <taxon>Eukaryota</taxon>
        <taxon>Metazoa</taxon>
        <taxon>Ecdysozoa</taxon>
        <taxon>Arthropoda</taxon>
        <taxon>Hexapoda</taxon>
        <taxon>Insecta</taxon>
        <taxon>Pterygota</taxon>
        <taxon>Neoptera</taxon>
        <taxon>Endopterygota</taxon>
        <taxon>Lepidoptera</taxon>
        <taxon>Glossata</taxon>
        <taxon>Ditrysia</taxon>
        <taxon>Bombycoidea</taxon>
        <taxon>Sphingidae</taxon>
        <taxon>Sphinginae</taxon>
        <taxon>Sphingini</taxon>
        <taxon>Manduca</taxon>
    </lineage>
</organism>
<comment type="caution">
    <text evidence="9">The sequence shown here is derived from an EMBL/GenBank/DDBJ whole genome shotgun (WGS) entry which is preliminary data.</text>
</comment>
<accession>A0A921Z156</accession>
<evidence type="ECO:0000256" key="1">
    <source>
        <dbReference type="ARBA" id="ARBA00004123"/>
    </source>
</evidence>
<dbReference type="InterPro" id="IPR009057">
    <property type="entry name" value="Homeodomain-like_sf"/>
</dbReference>
<dbReference type="PRINTS" id="PR00024">
    <property type="entry name" value="HOMEOBOX"/>
</dbReference>
<comment type="subcellular location">
    <subcellularLocation>
        <location evidence="1 5 6">Nucleus</location>
    </subcellularLocation>
</comment>
<dbReference type="GO" id="GO:0000981">
    <property type="term" value="F:DNA-binding transcription factor activity, RNA polymerase II-specific"/>
    <property type="evidence" value="ECO:0007669"/>
    <property type="project" value="InterPro"/>
</dbReference>
<dbReference type="EMBL" id="JH668367">
    <property type="protein sequence ID" value="KAG6449078.1"/>
    <property type="molecule type" value="Genomic_DNA"/>
</dbReference>
<keyword evidence="4 5" id="KW-0539">Nucleus</keyword>
<evidence type="ECO:0000256" key="4">
    <source>
        <dbReference type="ARBA" id="ARBA00023242"/>
    </source>
</evidence>
<dbReference type="InterPro" id="IPR001356">
    <property type="entry name" value="HD"/>
</dbReference>
<dbReference type="PROSITE" id="PS00027">
    <property type="entry name" value="HOMEOBOX_1"/>
    <property type="match status" value="1"/>
</dbReference>
<dbReference type="InterPro" id="IPR017970">
    <property type="entry name" value="Homeobox_CS"/>
</dbReference>
<dbReference type="PANTHER" id="PTHR24340">
    <property type="entry name" value="HOMEOBOX PROTEIN NKX"/>
    <property type="match status" value="1"/>
</dbReference>
<dbReference type="SMART" id="SM00389">
    <property type="entry name" value="HOX"/>
    <property type="match status" value="1"/>
</dbReference>
<feature type="domain" description="Homeobox" evidence="8">
    <location>
        <begin position="237"/>
        <end position="297"/>
    </location>
</feature>
<keyword evidence="3 5" id="KW-0371">Homeobox</keyword>
<evidence type="ECO:0000313" key="10">
    <source>
        <dbReference type="Proteomes" id="UP000791440"/>
    </source>
</evidence>
<dbReference type="InterPro" id="IPR050394">
    <property type="entry name" value="Homeobox_NK-like"/>
</dbReference>
<evidence type="ECO:0000256" key="2">
    <source>
        <dbReference type="ARBA" id="ARBA00023125"/>
    </source>
</evidence>
<evidence type="ECO:0000256" key="5">
    <source>
        <dbReference type="PROSITE-ProRule" id="PRU00108"/>
    </source>
</evidence>
<dbReference type="PROSITE" id="PS50071">
    <property type="entry name" value="HOMEOBOX_2"/>
    <property type="match status" value="1"/>
</dbReference>
<evidence type="ECO:0000256" key="3">
    <source>
        <dbReference type="ARBA" id="ARBA00023155"/>
    </source>
</evidence>
<name>A0A921Z156_MANSE</name>
<evidence type="ECO:0000256" key="6">
    <source>
        <dbReference type="RuleBase" id="RU000682"/>
    </source>
</evidence>
<keyword evidence="10" id="KW-1185">Reference proteome</keyword>
<dbReference type="GO" id="GO:0030154">
    <property type="term" value="P:cell differentiation"/>
    <property type="evidence" value="ECO:0007669"/>
    <property type="project" value="TreeGrafter"/>
</dbReference>